<dbReference type="InterPro" id="IPR000182">
    <property type="entry name" value="GNAT_dom"/>
</dbReference>
<evidence type="ECO:0000313" key="2">
    <source>
        <dbReference type="EMBL" id="KTD45494.1"/>
    </source>
</evidence>
<proteinExistence type="predicted"/>
<dbReference type="EMBL" id="LNYS01000025">
    <property type="protein sequence ID" value="KTD45494.1"/>
    <property type="molecule type" value="Genomic_DNA"/>
</dbReference>
<dbReference type="PROSITE" id="PS51186">
    <property type="entry name" value="GNAT"/>
    <property type="match status" value="1"/>
</dbReference>
<dbReference type="RefSeq" id="WP_058509012.1">
    <property type="nucleotide sequence ID" value="NZ_CAAAIK010000033.1"/>
</dbReference>
<evidence type="ECO:0000259" key="1">
    <source>
        <dbReference type="PROSITE" id="PS51186"/>
    </source>
</evidence>
<keyword evidence="2" id="KW-0808">Transferase</keyword>
<gene>
    <name evidence="2" type="ORF">Lqui_2965</name>
</gene>
<dbReference type="InterPro" id="IPR052729">
    <property type="entry name" value="Acyl/Acetyltrans_Enzymes"/>
</dbReference>
<dbReference type="SUPFAM" id="SSF55729">
    <property type="entry name" value="Acyl-CoA N-acyltransferases (Nat)"/>
    <property type="match status" value="1"/>
</dbReference>
<feature type="domain" description="N-acetyltransferase" evidence="1">
    <location>
        <begin position="3"/>
        <end position="147"/>
    </location>
</feature>
<dbReference type="Gene3D" id="3.40.630.30">
    <property type="match status" value="1"/>
</dbReference>
<dbReference type="Pfam" id="PF18014">
    <property type="entry name" value="Acetyltransf_18"/>
    <property type="match status" value="1"/>
</dbReference>
<dbReference type="PANTHER" id="PTHR47237">
    <property type="entry name" value="SLL0310 PROTEIN"/>
    <property type="match status" value="1"/>
</dbReference>
<sequence length="280" mass="31918">MNYVIERMSRQEADIALEWAAREGWNPGLHDINCYYQTDPDGFFAGRLDGKTIAIGSAVRYDDHYAFCGFYIVDKAYRGGGYGLALTRKRLEYVGSRNAGIDGVPQMLEKYSRLGYRQAHANARYRWETHSIAIASDPSFIDLKQVDLKRLSDYDRQHFPARRESFLNCWINQPDSISLACLHKGELCGYGVIRPAHEGYRIGPLFADNPAIANDLFLQLCKQAKSHVVFLDIPENNPHALNLVKQYEMEKVFTTARMYLKGEPEVKIQSIYGITSFELG</sequence>
<dbReference type="GO" id="GO:0016747">
    <property type="term" value="F:acyltransferase activity, transferring groups other than amino-acyl groups"/>
    <property type="evidence" value="ECO:0007669"/>
    <property type="project" value="InterPro"/>
</dbReference>
<comment type="caution">
    <text evidence="2">The sequence shown here is derived from an EMBL/GenBank/DDBJ whole genome shotgun (WGS) entry which is preliminary data.</text>
</comment>
<dbReference type="PANTHER" id="PTHR47237:SF1">
    <property type="entry name" value="SLL0310 PROTEIN"/>
    <property type="match status" value="1"/>
</dbReference>
<protein>
    <submittedName>
        <fullName evidence="2">GNAT family acetyltransferase</fullName>
    </submittedName>
</protein>
<name>A0A0W0XLM1_9GAMM</name>
<reference evidence="2 3" key="1">
    <citation type="submission" date="2015-11" db="EMBL/GenBank/DDBJ databases">
        <title>Genomic analysis of 38 Legionella species identifies large and diverse effector repertoires.</title>
        <authorList>
            <person name="Burstein D."/>
            <person name="Amaro F."/>
            <person name="Zusman T."/>
            <person name="Lifshitz Z."/>
            <person name="Cohen O."/>
            <person name="Gilbert J.A."/>
            <person name="Pupko T."/>
            <person name="Shuman H.A."/>
            <person name="Segal G."/>
        </authorList>
    </citation>
    <scope>NUCLEOTIDE SEQUENCE [LARGE SCALE GENOMIC DNA]</scope>
    <source>
        <strain evidence="2 3">CDC#1442-AUS-E</strain>
    </source>
</reference>
<dbReference type="Proteomes" id="UP000054618">
    <property type="component" value="Unassembled WGS sequence"/>
</dbReference>
<accession>A0A0W0XLM1</accession>
<dbReference type="STRING" id="45073.Lqui_2965"/>
<dbReference type="Pfam" id="PF00583">
    <property type="entry name" value="Acetyltransf_1"/>
    <property type="match status" value="1"/>
</dbReference>
<dbReference type="PATRIC" id="fig|45073.5.peg.3145"/>
<dbReference type="InterPro" id="IPR016181">
    <property type="entry name" value="Acyl_CoA_acyltransferase"/>
</dbReference>
<evidence type="ECO:0000313" key="3">
    <source>
        <dbReference type="Proteomes" id="UP000054618"/>
    </source>
</evidence>
<dbReference type="Gene3D" id="3.40.630.90">
    <property type="match status" value="1"/>
</dbReference>
<keyword evidence="3" id="KW-1185">Reference proteome</keyword>
<dbReference type="AlphaFoldDB" id="A0A0W0XLM1"/>
<organism evidence="2 3">
    <name type="scientific">Legionella quinlivanii</name>
    <dbReference type="NCBI Taxonomy" id="45073"/>
    <lineage>
        <taxon>Bacteria</taxon>
        <taxon>Pseudomonadati</taxon>
        <taxon>Pseudomonadota</taxon>
        <taxon>Gammaproteobacteria</taxon>
        <taxon>Legionellales</taxon>
        <taxon>Legionellaceae</taxon>
        <taxon>Legionella</taxon>
    </lineage>
</organism>
<dbReference type="CDD" id="cd04301">
    <property type="entry name" value="NAT_SF"/>
    <property type="match status" value="1"/>
</dbReference>
<dbReference type="InterPro" id="IPR041496">
    <property type="entry name" value="YitH/HolE_GNAT"/>
</dbReference>